<comment type="caution">
    <text evidence="2">The sequence shown here is derived from an EMBL/GenBank/DDBJ whole genome shotgun (WGS) entry which is preliminary data.</text>
</comment>
<reference evidence="2" key="1">
    <citation type="submission" date="2021-01" db="EMBL/GenBank/DDBJ databases">
        <authorList>
            <person name="Lovell J.T."/>
            <person name="Bentley N."/>
            <person name="Bhattarai G."/>
            <person name="Jenkins J.W."/>
            <person name="Sreedasyam A."/>
            <person name="Alarcon Y."/>
            <person name="Bock C."/>
            <person name="Boston L."/>
            <person name="Carlson J."/>
            <person name="Cervantes K."/>
            <person name="Clermont K."/>
            <person name="Krom N."/>
            <person name="Kubenka K."/>
            <person name="Mamidi S."/>
            <person name="Mattison C."/>
            <person name="Monteros M."/>
            <person name="Pisani C."/>
            <person name="Plott C."/>
            <person name="Rajasekar S."/>
            <person name="Rhein H.S."/>
            <person name="Rohla C."/>
            <person name="Song M."/>
            <person name="Hilaire R.S."/>
            <person name="Shu S."/>
            <person name="Wells L."/>
            <person name="Wang X."/>
            <person name="Webber J."/>
            <person name="Heerema R.J."/>
            <person name="Klein P."/>
            <person name="Conner P."/>
            <person name="Grauke L."/>
            <person name="Grimwood J."/>
            <person name="Schmutz J."/>
            <person name="Randall J.J."/>
        </authorList>
    </citation>
    <scope>NUCLEOTIDE SEQUENCE</scope>
    <source>
        <tissue evidence="2">Leaf</tissue>
    </source>
</reference>
<dbReference type="Proteomes" id="UP000811246">
    <property type="component" value="Chromosome 12"/>
</dbReference>
<dbReference type="GO" id="GO:0004866">
    <property type="term" value="F:endopeptidase inhibitor activity"/>
    <property type="evidence" value="ECO:0007669"/>
    <property type="project" value="InterPro"/>
</dbReference>
<dbReference type="PANTHER" id="PTHR33107:SF81">
    <property type="entry name" value="TRYPSIN INHIBITOR A"/>
    <property type="match status" value="1"/>
</dbReference>
<accession>A0A922IWC3</accession>
<name>A0A922IWC3_CARIL</name>
<dbReference type="AlphaFoldDB" id="A0A922IWC3"/>
<dbReference type="EMBL" id="CM031836">
    <property type="protein sequence ID" value="KAG6685356.1"/>
    <property type="molecule type" value="Genomic_DNA"/>
</dbReference>
<dbReference type="Pfam" id="PF00197">
    <property type="entry name" value="Kunitz_legume"/>
    <property type="match status" value="1"/>
</dbReference>
<proteinExistence type="inferred from homology"/>
<evidence type="ECO:0000256" key="1">
    <source>
        <dbReference type="ARBA" id="ARBA00005440"/>
    </source>
</evidence>
<sequence length="115" mass="12377">MKKSVITEASDFRVAFSAATKCVQSTAWLVNETDRDTGKILIVTGESRSGLSVGNYFRLSKGGVGDNVYEISWCPTDVCPTCRWTDCGTVGGLVENGKRLLALGANVLPVIFERA</sequence>
<comment type="similarity">
    <text evidence="1">Belongs to the protease inhibitor I3 (leguminous Kunitz-type inhibitor) family.</text>
</comment>
<dbReference type="InterPro" id="IPR002160">
    <property type="entry name" value="Prot_inh_Kunz-lg"/>
</dbReference>
<evidence type="ECO:0000313" key="2">
    <source>
        <dbReference type="EMBL" id="KAG6685356.1"/>
    </source>
</evidence>
<dbReference type="PANTHER" id="PTHR33107">
    <property type="entry name" value="KUNITZ TRYPSIN INHIBITOR 2"/>
    <property type="match status" value="1"/>
</dbReference>
<gene>
    <name evidence="2" type="ORF">I3842_12G108300</name>
</gene>
<organism evidence="2 3">
    <name type="scientific">Carya illinoinensis</name>
    <name type="common">Pecan</name>
    <dbReference type="NCBI Taxonomy" id="32201"/>
    <lineage>
        <taxon>Eukaryota</taxon>
        <taxon>Viridiplantae</taxon>
        <taxon>Streptophyta</taxon>
        <taxon>Embryophyta</taxon>
        <taxon>Tracheophyta</taxon>
        <taxon>Spermatophyta</taxon>
        <taxon>Magnoliopsida</taxon>
        <taxon>eudicotyledons</taxon>
        <taxon>Gunneridae</taxon>
        <taxon>Pentapetalae</taxon>
        <taxon>rosids</taxon>
        <taxon>fabids</taxon>
        <taxon>Fagales</taxon>
        <taxon>Juglandaceae</taxon>
        <taxon>Carya</taxon>
    </lineage>
</organism>
<protein>
    <submittedName>
        <fullName evidence="2">Uncharacterized protein</fullName>
    </submittedName>
</protein>
<evidence type="ECO:0000313" key="3">
    <source>
        <dbReference type="Proteomes" id="UP000811246"/>
    </source>
</evidence>